<feature type="compositionally biased region" description="Low complexity" evidence="1">
    <location>
        <begin position="23"/>
        <end position="33"/>
    </location>
</feature>
<feature type="compositionally biased region" description="Basic and acidic residues" evidence="1">
    <location>
        <begin position="71"/>
        <end position="86"/>
    </location>
</feature>
<name>A0A6J4JZI2_9ACTN</name>
<feature type="compositionally biased region" description="Basic residues" evidence="1">
    <location>
        <begin position="40"/>
        <end position="56"/>
    </location>
</feature>
<feature type="compositionally biased region" description="Low complexity" evidence="1">
    <location>
        <begin position="1"/>
        <end position="10"/>
    </location>
</feature>
<protein>
    <submittedName>
        <fullName evidence="2">Uncharacterized protein</fullName>
    </submittedName>
</protein>
<sequence>AEHRAAGPGRRPCRGGGCGGSAAGPARPPLGRGASDRRSGHEHRRVRGRHRGRLRVRGGALPGGHRRLDRHRADQPDRDRSCDVGL</sequence>
<feature type="non-terminal residue" evidence="2">
    <location>
        <position position="86"/>
    </location>
</feature>
<dbReference type="AlphaFoldDB" id="A0A6J4JZI2"/>
<organism evidence="2">
    <name type="scientific">uncultured Friedmanniella sp</name>
    <dbReference type="NCBI Taxonomy" id="335381"/>
    <lineage>
        <taxon>Bacteria</taxon>
        <taxon>Bacillati</taxon>
        <taxon>Actinomycetota</taxon>
        <taxon>Actinomycetes</taxon>
        <taxon>Propionibacteriales</taxon>
        <taxon>Nocardioidaceae</taxon>
        <taxon>Friedmanniella</taxon>
        <taxon>environmental samples</taxon>
    </lineage>
</organism>
<evidence type="ECO:0000256" key="1">
    <source>
        <dbReference type="SAM" id="MobiDB-lite"/>
    </source>
</evidence>
<reference evidence="2" key="1">
    <citation type="submission" date="2020-02" db="EMBL/GenBank/DDBJ databases">
        <authorList>
            <person name="Meier V. D."/>
        </authorList>
    </citation>
    <scope>NUCLEOTIDE SEQUENCE</scope>
    <source>
        <strain evidence="2">AVDCRST_MAG48</strain>
    </source>
</reference>
<feature type="region of interest" description="Disordered" evidence="1">
    <location>
        <begin position="1"/>
        <end position="86"/>
    </location>
</feature>
<evidence type="ECO:0000313" key="2">
    <source>
        <dbReference type="EMBL" id="CAA9291551.1"/>
    </source>
</evidence>
<proteinExistence type="predicted"/>
<dbReference type="EMBL" id="CADCTS010000083">
    <property type="protein sequence ID" value="CAA9291551.1"/>
    <property type="molecule type" value="Genomic_DNA"/>
</dbReference>
<feature type="non-terminal residue" evidence="2">
    <location>
        <position position="1"/>
    </location>
</feature>
<accession>A0A6J4JZI2</accession>
<gene>
    <name evidence="2" type="ORF">AVDCRST_MAG48-555</name>
</gene>